<comment type="caution">
    <text evidence="2">The sequence shown here is derived from an EMBL/GenBank/DDBJ whole genome shotgun (WGS) entry which is preliminary data.</text>
</comment>
<sequence length="376" mass="43538">MATDGVSQGKSKAIWDPKSHEIWVNLIVEQVRVGNRSGTHLSKQGWKNIIENFTAATNKNYDRKQHRNCWDIVKKERQIWDALVRGETWLVTGAGAWAPTSGVTPPLYNHSSFENIIEDDIVLVDSTNSEEVNHDEIGCSDRWKFITEVLNGNDRRCHEMFQMEKHGTILEIEWLKNNFNIQGTILEIEWLKNNFNIQDCIGATNVTHIFASLPVDEQIPYIGRKCIPTQNIMAACDFHMLFIFVWPGWEGTAHDTRIFLKTLKNDDVKFPKPANGKFFTFIIERTFGVWKARWKVLQHMTNFKFDKQVAVVATSMALHNFIRREVNTDLEFESYEGKEDYIPDDEESSINININENEASEMGVVRENIARELMLR</sequence>
<proteinExistence type="predicted"/>
<protein>
    <recommendedName>
        <fullName evidence="1">Myb/SANT-like domain-containing protein</fullName>
    </recommendedName>
</protein>
<accession>A0AAP0LZW4</accession>
<dbReference type="Pfam" id="PF12776">
    <property type="entry name" value="Myb_DNA-bind_3"/>
    <property type="match status" value="1"/>
</dbReference>
<reference evidence="2 3" key="1">
    <citation type="submission" date="2024-05" db="EMBL/GenBank/DDBJ databases">
        <title>Haplotype-resolved chromosome-level genome assembly of Huyou (Citrus changshanensis).</title>
        <authorList>
            <person name="Miao C."/>
            <person name="Chen W."/>
            <person name="Wu Y."/>
            <person name="Wang L."/>
            <person name="Zhao S."/>
            <person name="Grierson D."/>
            <person name="Xu C."/>
            <person name="Chen K."/>
        </authorList>
    </citation>
    <scope>NUCLEOTIDE SEQUENCE [LARGE SCALE GENOMIC DNA]</scope>
    <source>
        <strain evidence="2">01-14</strain>
        <tissue evidence="2">Leaf</tissue>
    </source>
</reference>
<evidence type="ECO:0000313" key="3">
    <source>
        <dbReference type="Proteomes" id="UP001428341"/>
    </source>
</evidence>
<evidence type="ECO:0000259" key="1">
    <source>
        <dbReference type="Pfam" id="PF12776"/>
    </source>
</evidence>
<gene>
    <name evidence="2" type="ORF">WN944_003404</name>
</gene>
<dbReference type="InterPro" id="IPR045249">
    <property type="entry name" value="HARBI1-like"/>
</dbReference>
<dbReference type="InterPro" id="IPR024752">
    <property type="entry name" value="Myb/SANT-like_dom"/>
</dbReference>
<dbReference type="AlphaFoldDB" id="A0AAP0LZW4"/>
<keyword evidence="3" id="KW-1185">Reference proteome</keyword>
<dbReference type="EMBL" id="JBCGBO010000006">
    <property type="protein sequence ID" value="KAK9192711.1"/>
    <property type="molecule type" value="Genomic_DNA"/>
</dbReference>
<name>A0AAP0LZW4_9ROSI</name>
<evidence type="ECO:0000313" key="2">
    <source>
        <dbReference type="EMBL" id="KAK9192711.1"/>
    </source>
</evidence>
<dbReference type="PANTHER" id="PTHR22930:SF221">
    <property type="entry name" value="NUCLEASE HARBI1"/>
    <property type="match status" value="1"/>
</dbReference>
<organism evidence="2 3">
    <name type="scientific">Citrus x changshan-huyou</name>
    <dbReference type="NCBI Taxonomy" id="2935761"/>
    <lineage>
        <taxon>Eukaryota</taxon>
        <taxon>Viridiplantae</taxon>
        <taxon>Streptophyta</taxon>
        <taxon>Embryophyta</taxon>
        <taxon>Tracheophyta</taxon>
        <taxon>Spermatophyta</taxon>
        <taxon>Magnoliopsida</taxon>
        <taxon>eudicotyledons</taxon>
        <taxon>Gunneridae</taxon>
        <taxon>Pentapetalae</taxon>
        <taxon>rosids</taxon>
        <taxon>malvids</taxon>
        <taxon>Sapindales</taxon>
        <taxon>Rutaceae</taxon>
        <taxon>Aurantioideae</taxon>
        <taxon>Citrus</taxon>
    </lineage>
</organism>
<feature type="domain" description="Myb/SANT-like" evidence="1">
    <location>
        <begin position="15"/>
        <end position="85"/>
    </location>
</feature>
<dbReference type="Proteomes" id="UP001428341">
    <property type="component" value="Unassembled WGS sequence"/>
</dbReference>
<dbReference type="PANTHER" id="PTHR22930">
    <property type="match status" value="1"/>
</dbReference>